<dbReference type="InterPro" id="IPR022496">
    <property type="entry name" value="T6A_TsaB"/>
</dbReference>
<dbReference type="PANTHER" id="PTHR11735:SF11">
    <property type="entry name" value="TRNA THREONYLCARBAMOYLADENOSINE BIOSYNTHESIS PROTEIN TSAB"/>
    <property type="match status" value="1"/>
</dbReference>
<dbReference type="InterPro" id="IPR043129">
    <property type="entry name" value="ATPase_NBD"/>
</dbReference>
<reference evidence="2 3" key="1">
    <citation type="submission" date="2023-07" db="EMBL/GenBank/DDBJ databases">
        <title>Sorghum-associated microbial communities from plants grown in Nebraska, USA.</title>
        <authorList>
            <person name="Schachtman D."/>
        </authorList>
    </citation>
    <scope>NUCLEOTIDE SEQUENCE [LARGE SCALE GENOMIC DNA]</scope>
    <source>
        <strain evidence="2 3">BE124</strain>
    </source>
</reference>
<feature type="domain" description="Gcp-like" evidence="1">
    <location>
        <begin position="69"/>
        <end position="159"/>
    </location>
</feature>
<proteinExistence type="predicted"/>
<dbReference type="SUPFAM" id="SSF53067">
    <property type="entry name" value="Actin-like ATPase domain"/>
    <property type="match status" value="2"/>
</dbReference>
<evidence type="ECO:0000313" key="2">
    <source>
        <dbReference type="EMBL" id="MDR6844128.1"/>
    </source>
</evidence>
<protein>
    <submittedName>
        <fullName evidence="2">tRNA threonylcarbamoyladenosine biosynthesis protein TsaB</fullName>
    </submittedName>
</protein>
<dbReference type="InterPro" id="IPR000905">
    <property type="entry name" value="Gcp-like_dom"/>
</dbReference>
<comment type="caution">
    <text evidence="2">The sequence shown here is derived from an EMBL/GenBank/DDBJ whole genome shotgun (WGS) entry which is preliminary data.</text>
</comment>
<evidence type="ECO:0000313" key="3">
    <source>
        <dbReference type="Proteomes" id="UP001261871"/>
    </source>
</evidence>
<name>A0ABU1RZB4_9FLAO</name>
<keyword evidence="3" id="KW-1185">Reference proteome</keyword>
<sequence>MSKIGVNLQPYQIFDVFGFINLKSAVYNLKSKKVSYILNIETATKNCSVALAKEGKTILYKEIAEEGYSHAERLHVFIEEIISEAGIGMKDLEAVAVSQGPGSYTGLRIGVSAAKGLCYALNIPLIAIDTLQALASKVSVTDGLIVPMIDARRMEVYCAIFSASLVKKREVLAEIITESSFEDIQEKVYFVGDCNEKCKSFLTKDNFVFLDDIKYPSANEMSALSFDKYKKSDTVDVAYFEPYYLKDFLITTSKK</sequence>
<dbReference type="Proteomes" id="UP001261871">
    <property type="component" value="Unassembled WGS sequence"/>
</dbReference>
<dbReference type="NCBIfam" id="TIGR03725">
    <property type="entry name" value="T6A_YeaZ"/>
    <property type="match status" value="1"/>
</dbReference>
<organism evidence="2 3">
    <name type="scientific">Flavobacterium granuli</name>
    <dbReference type="NCBI Taxonomy" id="280093"/>
    <lineage>
        <taxon>Bacteria</taxon>
        <taxon>Pseudomonadati</taxon>
        <taxon>Bacteroidota</taxon>
        <taxon>Flavobacteriia</taxon>
        <taxon>Flavobacteriales</taxon>
        <taxon>Flavobacteriaceae</taxon>
        <taxon>Flavobacterium</taxon>
    </lineage>
</organism>
<dbReference type="EMBL" id="JAVDTX010000001">
    <property type="protein sequence ID" value="MDR6844128.1"/>
    <property type="molecule type" value="Genomic_DNA"/>
</dbReference>
<accession>A0ABU1RZB4</accession>
<gene>
    <name evidence="2" type="ORF">J2W95_000808</name>
</gene>
<dbReference type="Pfam" id="PF00814">
    <property type="entry name" value="TsaD"/>
    <property type="match status" value="1"/>
</dbReference>
<dbReference type="Gene3D" id="3.30.420.40">
    <property type="match status" value="2"/>
</dbReference>
<dbReference type="CDD" id="cd24032">
    <property type="entry name" value="ASKHA_NBD_TsaB"/>
    <property type="match status" value="1"/>
</dbReference>
<dbReference type="PANTHER" id="PTHR11735">
    <property type="entry name" value="TRNA N6-ADENOSINE THREONYLCARBAMOYLTRANSFERASE"/>
    <property type="match status" value="1"/>
</dbReference>
<evidence type="ECO:0000259" key="1">
    <source>
        <dbReference type="Pfam" id="PF00814"/>
    </source>
</evidence>